<dbReference type="AlphaFoldDB" id="A0A834YGN9"/>
<protein>
    <submittedName>
        <fullName evidence="2">Uncharacterized protein</fullName>
    </submittedName>
</protein>
<dbReference type="EMBL" id="JABCRI010000019">
    <property type="protein sequence ID" value="KAF8388679.1"/>
    <property type="molecule type" value="Genomic_DNA"/>
</dbReference>
<reference evidence="2 3" key="1">
    <citation type="submission" date="2020-04" db="EMBL/GenBank/DDBJ databases">
        <title>Plant Genome Project.</title>
        <authorList>
            <person name="Zhang R.-G."/>
        </authorList>
    </citation>
    <scope>NUCLEOTIDE SEQUENCE [LARGE SCALE GENOMIC DNA]</scope>
    <source>
        <strain evidence="2">YNK0</strain>
        <tissue evidence="2">Leaf</tissue>
    </source>
</reference>
<feature type="region of interest" description="Disordered" evidence="1">
    <location>
        <begin position="319"/>
        <end position="381"/>
    </location>
</feature>
<feature type="compositionally biased region" description="Low complexity" evidence="1">
    <location>
        <begin position="360"/>
        <end position="374"/>
    </location>
</feature>
<dbReference type="Proteomes" id="UP000655225">
    <property type="component" value="Unassembled WGS sequence"/>
</dbReference>
<evidence type="ECO:0000313" key="3">
    <source>
        <dbReference type="Proteomes" id="UP000655225"/>
    </source>
</evidence>
<feature type="compositionally biased region" description="Polar residues" evidence="1">
    <location>
        <begin position="337"/>
        <end position="359"/>
    </location>
</feature>
<sequence length="408" mass="43643">MDEFLDHLFSSSSWSDVNATERPSWVGSDPSETNGILPSSIGVYEGDRTSSPMSVISSNHIMESLTTQSSSILLGGDSKYGLHRDLLTGETQPQQEGPTRESKSSLNEVVNGSSKAGYFGSSKAVGNNDSEPSEFQPSFRDSQTRPSIPQLWLPPSYGGVSSLPPIMGQDKPPCFGLQGEYKGQDELHDHPLPSFADGHQTTLTRTAGLPSHLQLSQLCEGNPIKHHISQAPVYKLQHAPDNAGSGCSGTVKPRGSSGLLSLSTGQGADLSESPDIIFFEKEVMKLMESNMTEAMQYLQSKGLCLMPIALAAAISSENASSGPVYGERKKPGFSNGLAPQNNGSPSIRTRQMSSNSKVVTENTNGNHNEEGITTSSYNGAIDKQEGGEEHLMHCKKIETQGIAEVISQ</sequence>
<comment type="caution">
    <text evidence="2">The sequence shown here is derived from an EMBL/GenBank/DDBJ whole genome shotgun (WGS) entry which is preliminary data.</text>
</comment>
<evidence type="ECO:0000313" key="2">
    <source>
        <dbReference type="EMBL" id="KAF8388679.1"/>
    </source>
</evidence>
<feature type="region of interest" description="Disordered" evidence="1">
    <location>
        <begin position="90"/>
        <end position="153"/>
    </location>
</feature>
<keyword evidence="3" id="KW-1185">Reference proteome</keyword>
<gene>
    <name evidence="2" type="ORF">HHK36_025359</name>
</gene>
<feature type="compositionally biased region" description="Polar residues" evidence="1">
    <location>
        <begin position="124"/>
        <end position="147"/>
    </location>
</feature>
<dbReference type="OMA" id="RFNSIEC"/>
<name>A0A834YGN9_TETSI</name>
<accession>A0A834YGN9</accession>
<feature type="compositionally biased region" description="Polar residues" evidence="1">
    <location>
        <begin position="104"/>
        <end position="114"/>
    </location>
</feature>
<proteinExistence type="predicted"/>
<evidence type="ECO:0000256" key="1">
    <source>
        <dbReference type="SAM" id="MobiDB-lite"/>
    </source>
</evidence>
<dbReference type="OrthoDB" id="759159at2759"/>
<organism evidence="2 3">
    <name type="scientific">Tetracentron sinense</name>
    <name type="common">Spur-leaf</name>
    <dbReference type="NCBI Taxonomy" id="13715"/>
    <lineage>
        <taxon>Eukaryota</taxon>
        <taxon>Viridiplantae</taxon>
        <taxon>Streptophyta</taxon>
        <taxon>Embryophyta</taxon>
        <taxon>Tracheophyta</taxon>
        <taxon>Spermatophyta</taxon>
        <taxon>Magnoliopsida</taxon>
        <taxon>Trochodendrales</taxon>
        <taxon>Trochodendraceae</taxon>
        <taxon>Tetracentron</taxon>
    </lineage>
</organism>